<dbReference type="GO" id="GO:0003724">
    <property type="term" value="F:RNA helicase activity"/>
    <property type="evidence" value="ECO:0007669"/>
    <property type="project" value="UniProtKB-EC"/>
</dbReference>
<comment type="similarity">
    <text evidence="8">Belongs to the DEAD box helicase family.</text>
</comment>
<dbReference type="OrthoDB" id="193716at2759"/>
<keyword evidence="2 8" id="KW-0547">Nucleotide-binding</keyword>
<evidence type="ECO:0000256" key="3">
    <source>
        <dbReference type="ARBA" id="ARBA00022801"/>
    </source>
</evidence>
<dbReference type="InterPro" id="IPR001650">
    <property type="entry name" value="Helicase_C-like"/>
</dbReference>
<dbReference type="EC" id="3.6.4.13" evidence="1"/>
<dbReference type="PANTHER" id="PTHR47959:SF1">
    <property type="entry name" value="ATP-DEPENDENT RNA HELICASE DBPA"/>
    <property type="match status" value="1"/>
</dbReference>
<dbReference type="AlphaFoldDB" id="A0A438N745"/>
<dbReference type="InterPro" id="IPR011545">
    <property type="entry name" value="DEAD/DEAH_box_helicase_dom"/>
</dbReference>
<gene>
    <name evidence="12" type="ORF">B0A52_03765</name>
</gene>
<evidence type="ECO:0000256" key="2">
    <source>
        <dbReference type="ARBA" id="ARBA00022741"/>
    </source>
</evidence>
<dbReference type="InterPro" id="IPR050079">
    <property type="entry name" value="DEAD_box_RNA_helicase"/>
</dbReference>
<evidence type="ECO:0000256" key="9">
    <source>
        <dbReference type="SAM" id="MobiDB-lite"/>
    </source>
</evidence>
<dbReference type="Proteomes" id="UP000288859">
    <property type="component" value="Unassembled WGS sequence"/>
</dbReference>
<feature type="domain" description="Helicase ATP-binding" evidence="10">
    <location>
        <begin position="92"/>
        <end position="266"/>
    </location>
</feature>
<sequence>MGKRRPMPVQQAKPKSHRAGSSITKSLHRSNLTDSHSPPPSSSLPPPSIDVPDTTPRFKELRGLYGIDPAIIDTLTDDLKFDHMMPVQAATLAPLLQGNDCLAQAKTGTGKTMAFLLPAVKTLLQNRTQRLSALVLCPTRELALQIADEAKRLLQRFPRVKVATSIGGTNKNTEAQRILNGCDILVATPGRLLDHLSGEQNISLATIQTLVLDEADRMLDMGFLPDMQRILAYIPKGPRQTMLFSATMDDQIANVTKLFLSEGYKYISTIPEGEANTHERVNQYLVTTPSIIEHAPALVSLVRAELVTSDDFKAIVFAPTAAQADFFGHVLASTRGLPPVSILHSRLSQSKRTNITAAFRTSKNAICVATDVIARGMDFPGVSHVFQVGLPPDRESYIHRLGRTARAGAEGCGLLILSQEETVFLNQLKKVRVQNYGRALDYKVQDISHALATLEQETKEKVYRACLGYLKMSARLLRWSSERVVQEANKFALQGLGCPEVPPLEKRLIGKMGLKGVPGLVVVPNAPGSSHGRPRTGDRGR</sequence>
<evidence type="ECO:0000256" key="6">
    <source>
        <dbReference type="ARBA" id="ARBA00022884"/>
    </source>
</evidence>
<dbReference type="Gene3D" id="3.40.50.300">
    <property type="entry name" value="P-loop containing nucleotide triphosphate hydrolases"/>
    <property type="match status" value="2"/>
</dbReference>
<evidence type="ECO:0000256" key="5">
    <source>
        <dbReference type="ARBA" id="ARBA00022840"/>
    </source>
</evidence>
<dbReference type="SMART" id="SM00487">
    <property type="entry name" value="DEXDc"/>
    <property type="match status" value="1"/>
</dbReference>
<keyword evidence="6" id="KW-0694">RNA-binding</keyword>
<feature type="compositionally biased region" description="Pro residues" evidence="9">
    <location>
        <begin position="37"/>
        <end position="49"/>
    </location>
</feature>
<organism evidence="12 13">
    <name type="scientific">Exophiala mesophila</name>
    <name type="common">Black yeast-like fungus</name>
    <dbReference type="NCBI Taxonomy" id="212818"/>
    <lineage>
        <taxon>Eukaryota</taxon>
        <taxon>Fungi</taxon>
        <taxon>Dikarya</taxon>
        <taxon>Ascomycota</taxon>
        <taxon>Pezizomycotina</taxon>
        <taxon>Eurotiomycetes</taxon>
        <taxon>Chaetothyriomycetidae</taxon>
        <taxon>Chaetothyriales</taxon>
        <taxon>Herpotrichiellaceae</taxon>
        <taxon>Exophiala</taxon>
    </lineage>
</organism>
<feature type="region of interest" description="Disordered" evidence="9">
    <location>
        <begin position="1"/>
        <end position="55"/>
    </location>
</feature>
<comment type="caution">
    <text evidence="12">The sequence shown here is derived from an EMBL/GenBank/DDBJ whole genome shotgun (WGS) entry which is preliminary data.</text>
</comment>
<dbReference type="PANTHER" id="PTHR47959">
    <property type="entry name" value="ATP-DEPENDENT RNA HELICASE RHLE-RELATED"/>
    <property type="match status" value="1"/>
</dbReference>
<accession>A0A438N745</accession>
<dbReference type="SMART" id="SM00490">
    <property type="entry name" value="HELICc"/>
    <property type="match status" value="1"/>
</dbReference>
<dbReference type="Pfam" id="PF00271">
    <property type="entry name" value="Helicase_C"/>
    <property type="match status" value="1"/>
</dbReference>
<dbReference type="SUPFAM" id="SSF52540">
    <property type="entry name" value="P-loop containing nucleoside triphosphate hydrolases"/>
    <property type="match status" value="1"/>
</dbReference>
<dbReference type="GO" id="GO:0005524">
    <property type="term" value="F:ATP binding"/>
    <property type="evidence" value="ECO:0007669"/>
    <property type="project" value="UniProtKB-KW"/>
</dbReference>
<keyword evidence="4 8" id="KW-0347">Helicase</keyword>
<dbReference type="GO" id="GO:0005829">
    <property type="term" value="C:cytosol"/>
    <property type="evidence" value="ECO:0007669"/>
    <property type="project" value="TreeGrafter"/>
</dbReference>
<dbReference type="VEuPathDB" id="FungiDB:PV10_08419"/>
<comment type="catalytic activity">
    <reaction evidence="7">
        <text>ATP + H2O = ADP + phosphate + H(+)</text>
        <dbReference type="Rhea" id="RHEA:13065"/>
        <dbReference type="ChEBI" id="CHEBI:15377"/>
        <dbReference type="ChEBI" id="CHEBI:15378"/>
        <dbReference type="ChEBI" id="CHEBI:30616"/>
        <dbReference type="ChEBI" id="CHEBI:43474"/>
        <dbReference type="ChEBI" id="CHEBI:456216"/>
        <dbReference type="EC" id="3.6.4.13"/>
    </reaction>
</comment>
<feature type="compositionally biased region" description="Polar residues" evidence="9">
    <location>
        <begin position="19"/>
        <end position="34"/>
    </location>
</feature>
<dbReference type="CDD" id="cd18787">
    <property type="entry name" value="SF2_C_DEAD"/>
    <property type="match status" value="1"/>
</dbReference>
<dbReference type="EMBL" id="NAJM01000016">
    <property type="protein sequence ID" value="RVX71581.1"/>
    <property type="molecule type" value="Genomic_DNA"/>
</dbReference>
<dbReference type="PROSITE" id="PS51192">
    <property type="entry name" value="HELICASE_ATP_BIND_1"/>
    <property type="match status" value="1"/>
</dbReference>
<dbReference type="PROSITE" id="PS00039">
    <property type="entry name" value="DEAD_ATP_HELICASE"/>
    <property type="match status" value="1"/>
</dbReference>
<evidence type="ECO:0000313" key="12">
    <source>
        <dbReference type="EMBL" id="RVX71581.1"/>
    </source>
</evidence>
<evidence type="ECO:0000256" key="4">
    <source>
        <dbReference type="ARBA" id="ARBA00022806"/>
    </source>
</evidence>
<dbReference type="InterPro" id="IPR027417">
    <property type="entry name" value="P-loop_NTPase"/>
</dbReference>
<dbReference type="InterPro" id="IPR014001">
    <property type="entry name" value="Helicase_ATP-bd"/>
</dbReference>
<dbReference type="PROSITE" id="PS51194">
    <property type="entry name" value="HELICASE_CTER"/>
    <property type="match status" value="1"/>
</dbReference>
<evidence type="ECO:0000256" key="8">
    <source>
        <dbReference type="RuleBase" id="RU000492"/>
    </source>
</evidence>
<reference evidence="12 13" key="1">
    <citation type="submission" date="2017-03" db="EMBL/GenBank/DDBJ databases">
        <title>Genomes of endolithic fungi from Antarctica.</title>
        <authorList>
            <person name="Coleine C."/>
            <person name="Masonjones S."/>
            <person name="Stajich J.E."/>
        </authorList>
    </citation>
    <scope>NUCLEOTIDE SEQUENCE [LARGE SCALE GENOMIC DNA]</scope>
    <source>
        <strain evidence="12 13">CCFEE 6314</strain>
    </source>
</reference>
<dbReference type="GO" id="GO:0003723">
    <property type="term" value="F:RNA binding"/>
    <property type="evidence" value="ECO:0007669"/>
    <property type="project" value="UniProtKB-KW"/>
</dbReference>
<dbReference type="GO" id="GO:0016787">
    <property type="term" value="F:hydrolase activity"/>
    <property type="evidence" value="ECO:0007669"/>
    <property type="project" value="UniProtKB-KW"/>
</dbReference>
<keyword evidence="5 8" id="KW-0067">ATP-binding</keyword>
<evidence type="ECO:0000259" key="11">
    <source>
        <dbReference type="PROSITE" id="PS51194"/>
    </source>
</evidence>
<dbReference type="Pfam" id="PF00270">
    <property type="entry name" value="DEAD"/>
    <property type="match status" value="1"/>
</dbReference>
<proteinExistence type="inferred from homology"/>
<evidence type="ECO:0000256" key="1">
    <source>
        <dbReference type="ARBA" id="ARBA00012552"/>
    </source>
</evidence>
<evidence type="ECO:0000313" key="13">
    <source>
        <dbReference type="Proteomes" id="UP000288859"/>
    </source>
</evidence>
<keyword evidence="3 8" id="KW-0378">Hydrolase</keyword>
<protein>
    <recommendedName>
        <fullName evidence="1">RNA helicase</fullName>
        <ecNumber evidence="1">3.6.4.13</ecNumber>
    </recommendedName>
</protein>
<dbReference type="InterPro" id="IPR000629">
    <property type="entry name" value="RNA-helicase_DEAD-box_CS"/>
</dbReference>
<feature type="domain" description="Helicase C-terminal" evidence="11">
    <location>
        <begin position="301"/>
        <end position="448"/>
    </location>
</feature>
<evidence type="ECO:0000256" key="7">
    <source>
        <dbReference type="ARBA" id="ARBA00047984"/>
    </source>
</evidence>
<name>A0A438N745_EXOME</name>
<evidence type="ECO:0000259" key="10">
    <source>
        <dbReference type="PROSITE" id="PS51192"/>
    </source>
</evidence>